<dbReference type="Ensembl" id="ENSCJAT00000082388.2">
    <property type="protein sequence ID" value="ENSCJAP00000066146.1"/>
    <property type="gene ID" value="ENSCJAG00000046331.2"/>
</dbReference>
<dbReference type="InParanoid" id="A0A2R8PL33"/>
<reference evidence="1" key="2">
    <citation type="submission" date="2025-08" db="UniProtKB">
        <authorList>
            <consortium name="Ensembl"/>
        </authorList>
    </citation>
    <scope>IDENTIFICATION</scope>
</reference>
<reference evidence="1" key="1">
    <citation type="submission" date="2009-03" db="EMBL/GenBank/DDBJ databases">
        <authorList>
            <person name="Warren W."/>
            <person name="Ye L."/>
            <person name="Minx P."/>
            <person name="Worley K."/>
            <person name="Gibbs R."/>
            <person name="Wilson R.K."/>
        </authorList>
    </citation>
    <scope>NUCLEOTIDE SEQUENCE [LARGE SCALE GENOMIC DNA]</scope>
</reference>
<evidence type="ECO:0000313" key="2">
    <source>
        <dbReference type="Proteomes" id="UP000008225"/>
    </source>
</evidence>
<sequence>NYGSGANKLIFGTGTLLAVQPST</sequence>
<organism evidence="1 2">
    <name type="scientific">Callithrix jacchus</name>
    <name type="common">White-tufted-ear marmoset</name>
    <name type="synonym">Simia Jacchus</name>
    <dbReference type="NCBI Taxonomy" id="9483"/>
    <lineage>
        <taxon>Eukaryota</taxon>
        <taxon>Metazoa</taxon>
        <taxon>Chordata</taxon>
        <taxon>Craniata</taxon>
        <taxon>Vertebrata</taxon>
        <taxon>Euteleostomi</taxon>
        <taxon>Mammalia</taxon>
        <taxon>Eutheria</taxon>
        <taxon>Euarchontoglires</taxon>
        <taxon>Primates</taxon>
        <taxon>Haplorrhini</taxon>
        <taxon>Platyrrhini</taxon>
        <taxon>Cebidae</taxon>
        <taxon>Callitrichinae</taxon>
        <taxon>Callithrix</taxon>
        <taxon>Callithrix</taxon>
    </lineage>
</organism>
<evidence type="ECO:0000313" key="1">
    <source>
        <dbReference type="Ensembl" id="ENSCJAP00000066146.1"/>
    </source>
</evidence>
<reference evidence="1" key="3">
    <citation type="submission" date="2025-09" db="UniProtKB">
        <authorList>
            <consortium name="Ensembl"/>
        </authorList>
    </citation>
    <scope>IDENTIFICATION</scope>
</reference>
<keyword evidence="2" id="KW-1185">Reference proteome</keyword>
<protein>
    <submittedName>
        <fullName evidence="1">Uncharacterized protein</fullName>
    </submittedName>
</protein>
<dbReference type="Proteomes" id="UP000008225">
    <property type="component" value="Chromosome 10"/>
</dbReference>
<dbReference type="AlphaFoldDB" id="A0A2R8PL33"/>
<proteinExistence type="predicted"/>
<name>A0A2R8PL33_CALJA</name>
<accession>A0A2R8PL33</accession>